<dbReference type="PANTHER" id="PTHR28298:SF1">
    <property type="entry name" value="EISOSOME PROTEIN 1"/>
    <property type="match status" value="1"/>
</dbReference>
<dbReference type="InParanoid" id="G0VJD5"/>
<protein>
    <submittedName>
        <fullName evidence="3">Uncharacterized protein</fullName>
    </submittedName>
</protein>
<accession>G0VJD5</accession>
<evidence type="ECO:0000313" key="3">
    <source>
        <dbReference type="EMBL" id="CCC71614.1"/>
    </source>
</evidence>
<proteinExistence type="inferred from homology"/>
<name>G0VJD5_NAUCA</name>
<feature type="compositionally biased region" description="Basic residues" evidence="2">
    <location>
        <begin position="14"/>
        <end position="23"/>
    </location>
</feature>
<comment type="similarity">
    <text evidence="1">Belongs to the EIS1 family.</text>
</comment>
<dbReference type="HOGENOM" id="CLU_498824_0_0_1"/>
<dbReference type="AlphaFoldDB" id="G0VJD5"/>
<keyword evidence="4" id="KW-1185">Reference proteome</keyword>
<dbReference type="OrthoDB" id="4070583at2759"/>
<evidence type="ECO:0000256" key="1">
    <source>
        <dbReference type="ARBA" id="ARBA00008528"/>
    </source>
</evidence>
<sequence length="546" mass="62660">MSLVSPTKIVSTKQAKRREKTTHHGSLSGQEEDATSMRTTTTTRTKTIDSLVTRATSSMESYDNDEFLIERTFPGLSKEAIYRTKIKYGMYYSPARPSKEATNYRLATGSASHLLAEIEKREHAKDLELHAEREPSMQAQLAAGKIITKLLAEEGNEHPKDERKYKKRTDGKFSHLAASKVLSQDEHIIQKAGVLPKPKSYVTTTSTNAASSLGKNPTKKIASSTPIEISRKLNLSKVLTGAEYKARERFHERWNPNEAKIERIRLAERGYPIAVASHLQQLNQEAMQQSSMTVPGPPHYDITEATKVFNMAQVKTSQDLYEMDRARREMELYNNVEYNKIAITKATEQHSQKQNVQNKQAISRQGKVNLGGGLWVPEEDVDKLAHERMDPVLVNVDKVARREREVDYDIERRAAIVEQEYLQWRELQGLKETNDHEILDSVVTNNDRDKWQAQRDAQVKFDQLVSEKEQEIDMKGKQLQELEARHMHIKGEFDTRLETEQENLSKELKNWVIDNETDLSTIKAERGQLLKQYHDEMKRVDFNTAL</sequence>
<reference key="2">
    <citation type="submission" date="2011-08" db="EMBL/GenBank/DDBJ databases">
        <title>Genome sequence of Naumovozyma castellii.</title>
        <authorList>
            <person name="Gordon J.L."/>
            <person name="Armisen D."/>
            <person name="Proux-Wera E."/>
            <person name="OhEigeartaigh S.S."/>
            <person name="Byrne K.P."/>
            <person name="Wolfe K.H."/>
        </authorList>
    </citation>
    <scope>NUCLEOTIDE SEQUENCE</scope>
    <source>
        <strain>Type strain:CBS 4309</strain>
    </source>
</reference>
<dbReference type="Proteomes" id="UP000001640">
    <property type="component" value="Chromosome 8"/>
</dbReference>
<evidence type="ECO:0000313" key="4">
    <source>
        <dbReference type="Proteomes" id="UP000001640"/>
    </source>
</evidence>
<dbReference type="GO" id="GO:0070941">
    <property type="term" value="P:eisosome assembly"/>
    <property type="evidence" value="ECO:0007669"/>
    <property type="project" value="TreeGrafter"/>
</dbReference>
<dbReference type="KEGG" id="ncs:NCAS_0H03040"/>
<dbReference type="PANTHER" id="PTHR28298">
    <property type="entry name" value="EISOSOME PROTEIN 1"/>
    <property type="match status" value="1"/>
</dbReference>
<dbReference type="EMBL" id="HE576759">
    <property type="protein sequence ID" value="CCC71614.1"/>
    <property type="molecule type" value="Genomic_DNA"/>
</dbReference>
<dbReference type="RefSeq" id="XP_003677961.1">
    <property type="nucleotide sequence ID" value="XM_003677913.1"/>
</dbReference>
<dbReference type="InterPro" id="IPR024527">
    <property type="entry name" value="Eisosome1"/>
</dbReference>
<dbReference type="GeneID" id="96905291"/>
<reference evidence="3 4" key="1">
    <citation type="journal article" date="2011" name="Proc. Natl. Acad. Sci. U.S.A.">
        <title>Evolutionary erosion of yeast sex chromosomes by mating-type switching accidents.</title>
        <authorList>
            <person name="Gordon J.L."/>
            <person name="Armisen D."/>
            <person name="Proux-Wera E."/>
            <person name="Oheigeartaigh S.S."/>
            <person name="Byrne K.P."/>
            <person name="Wolfe K.H."/>
        </authorList>
    </citation>
    <scope>NUCLEOTIDE SEQUENCE [LARGE SCALE GENOMIC DNA]</scope>
    <source>
        <strain evidence="4">ATCC 76901 / BCRC 22586 / CBS 4309 / NBRC 1992 / NRRL Y-12630</strain>
    </source>
</reference>
<feature type="compositionally biased region" description="Polar residues" evidence="2">
    <location>
        <begin position="1"/>
        <end position="13"/>
    </location>
</feature>
<feature type="region of interest" description="Disordered" evidence="2">
    <location>
        <begin position="1"/>
        <end position="42"/>
    </location>
</feature>
<evidence type="ECO:0000256" key="2">
    <source>
        <dbReference type="SAM" id="MobiDB-lite"/>
    </source>
</evidence>
<dbReference type="eggNOG" id="ENOG502S8WV">
    <property type="taxonomic scope" value="Eukaryota"/>
</dbReference>
<organism evidence="3 4">
    <name type="scientific">Naumovozyma castellii</name>
    <name type="common">Yeast</name>
    <name type="synonym">Saccharomyces castellii</name>
    <dbReference type="NCBI Taxonomy" id="27288"/>
    <lineage>
        <taxon>Eukaryota</taxon>
        <taxon>Fungi</taxon>
        <taxon>Dikarya</taxon>
        <taxon>Ascomycota</taxon>
        <taxon>Saccharomycotina</taxon>
        <taxon>Saccharomycetes</taxon>
        <taxon>Saccharomycetales</taxon>
        <taxon>Saccharomycetaceae</taxon>
        <taxon>Naumovozyma</taxon>
    </lineage>
</organism>
<dbReference type="Pfam" id="PF12757">
    <property type="entry name" value="Eisosome1"/>
    <property type="match status" value="1"/>
</dbReference>
<gene>
    <name evidence="3" type="primary">NCAS0H03040</name>
    <name evidence="3" type="ordered locus">NCAS_0H03040</name>
</gene>